<evidence type="ECO:0000256" key="1">
    <source>
        <dbReference type="ARBA" id="ARBA00004141"/>
    </source>
</evidence>
<feature type="transmembrane region" description="Helical" evidence="8">
    <location>
        <begin position="150"/>
        <end position="171"/>
    </location>
</feature>
<keyword evidence="11" id="KW-1185">Reference proteome</keyword>
<dbReference type="PANTHER" id="PTHR48022:SF83">
    <property type="entry name" value="MAJOR FACILITATOR SUPERFAMILY (MFS) PROFILE DOMAIN-CONTAINING PROTEIN"/>
    <property type="match status" value="1"/>
</dbReference>
<dbReference type="InterPro" id="IPR020846">
    <property type="entry name" value="MFS_dom"/>
</dbReference>
<evidence type="ECO:0000313" key="10">
    <source>
        <dbReference type="EMBL" id="EGV61338.1"/>
    </source>
</evidence>
<evidence type="ECO:0000256" key="8">
    <source>
        <dbReference type="SAM" id="Phobius"/>
    </source>
</evidence>
<dbReference type="GO" id="GO:0005351">
    <property type="term" value="F:carbohydrate:proton symporter activity"/>
    <property type="evidence" value="ECO:0007669"/>
    <property type="project" value="TreeGrafter"/>
</dbReference>
<dbReference type="Pfam" id="PF00083">
    <property type="entry name" value="Sugar_tr"/>
    <property type="match status" value="1"/>
</dbReference>
<sequence length="550" mass="61817">MSNSKIISRSRSSSTLLVKPIDSFNPLYGSTSTDTYDDEIERDAQKATAREHSMSIKEALHLHKRAVVWSILISATIIMEGYDQSLIASFYGYPSFQRKYGIPTGDGNYELESRWMSALGCAANIGMFIGVMANGYLAEKWGHRKVIMGALILVMGFVFFTVFAPTIYVLLLGEWFFGLVMGCLSTMGPTYSSEVCPMVLRGYLTAYINMCWAIGQLIAAGVLKSMVENKTDWGYRVPFAVQWVWPIPLFICVYLAPDSPWWLVRKGREADALVAVKRLSADSVHQEACQVVAMIIHTNRLELSRTKHSTSNGIWESVKKCFTVTNVRRTEITCLTFAMQVTCGSQFMYSPSYFWRQAGLSAEYAYQLNVCITGIALVGCGCSWMLMTKFGRRPIYITGSSILLVCLFMEGVLQLAADRNPDVKWVQCGFTMVWVAVYSLSVGPLAYTIAAEIPATRVKSQTLSVARAFYHSLQLMAGIMQPFLINPRSANLKGYTGFVWSFISLPAIVWAFFRLPETKNRTYEELDIMFNMGLPSRQFSEYKFDGNDYS</sequence>
<dbReference type="OrthoDB" id="6612291at2759"/>
<accession>G3BEA7</accession>
<keyword evidence="5 8" id="KW-1133">Transmembrane helix</keyword>
<dbReference type="NCBIfam" id="TIGR00879">
    <property type="entry name" value="SP"/>
    <property type="match status" value="1"/>
</dbReference>
<feature type="transmembrane region" description="Helical" evidence="8">
    <location>
        <begin position="235"/>
        <end position="256"/>
    </location>
</feature>
<dbReference type="HOGENOM" id="CLU_001265_11_5_1"/>
<proteinExistence type="inferred from homology"/>
<dbReference type="Gene3D" id="1.20.1250.20">
    <property type="entry name" value="MFS general substrate transporter like domains"/>
    <property type="match status" value="1"/>
</dbReference>
<keyword evidence="10" id="KW-0762">Sugar transport</keyword>
<organism evidence="11">
    <name type="scientific">Candida tenuis (strain ATCC 10573 / BCRC 21748 / CBS 615 / JCM 9827 / NBRC 10315 / NRRL Y-1498 / VKM Y-70)</name>
    <name type="common">Yeast</name>
    <name type="synonym">Yamadazyma tenuis</name>
    <dbReference type="NCBI Taxonomy" id="590646"/>
    <lineage>
        <taxon>Eukaryota</taxon>
        <taxon>Fungi</taxon>
        <taxon>Dikarya</taxon>
        <taxon>Ascomycota</taxon>
        <taxon>Saccharomycotina</taxon>
        <taxon>Pichiomycetes</taxon>
        <taxon>Debaryomycetaceae</taxon>
        <taxon>Yamadazyma</taxon>
    </lineage>
</organism>
<dbReference type="PROSITE" id="PS50850">
    <property type="entry name" value="MFS"/>
    <property type="match status" value="1"/>
</dbReference>
<dbReference type="InterPro" id="IPR036259">
    <property type="entry name" value="MFS_trans_sf"/>
</dbReference>
<feature type="transmembrane region" description="Helical" evidence="8">
    <location>
        <begin position="204"/>
        <end position="223"/>
    </location>
</feature>
<dbReference type="GeneID" id="18246160"/>
<evidence type="ECO:0000256" key="4">
    <source>
        <dbReference type="ARBA" id="ARBA00022692"/>
    </source>
</evidence>
<feature type="transmembrane region" description="Helical" evidence="8">
    <location>
        <begin position="394"/>
        <end position="417"/>
    </location>
</feature>
<dbReference type="KEGG" id="cten:18246160"/>
<keyword evidence="6 8" id="KW-0472">Membrane</keyword>
<feature type="transmembrane region" description="Helical" evidence="8">
    <location>
        <begin position="364"/>
        <end position="387"/>
    </location>
</feature>
<dbReference type="PANTHER" id="PTHR48022">
    <property type="entry name" value="PLASTIDIC GLUCOSE TRANSPORTER 4"/>
    <property type="match status" value="1"/>
</dbReference>
<evidence type="ECO:0000256" key="2">
    <source>
        <dbReference type="ARBA" id="ARBA00010992"/>
    </source>
</evidence>
<dbReference type="InterPro" id="IPR050360">
    <property type="entry name" value="MFS_Sugar_Transporters"/>
</dbReference>
<dbReference type="InterPro" id="IPR005828">
    <property type="entry name" value="MFS_sugar_transport-like"/>
</dbReference>
<feature type="transmembrane region" description="Helical" evidence="8">
    <location>
        <begin position="66"/>
        <end position="82"/>
    </location>
</feature>
<protein>
    <submittedName>
        <fullName evidence="10">Sugar transporter</fullName>
    </submittedName>
</protein>
<comment type="similarity">
    <text evidence="2 7">Belongs to the major facilitator superfamily. Sugar transporter (TC 2.A.1.1) family.</text>
</comment>
<feature type="transmembrane region" description="Helical" evidence="8">
    <location>
        <begin position="497"/>
        <end position="513"/>
    </location>
</feature>
<evidence type="ECO:0000256" key="6">
    <source>
        <dbReference type="ARBA" id="ARBA00023136"/>
    </source>
</evidence>
<feature type="transmembrane region" description="Helical" evidence="8">
    <location>
        <begin position="115"/>
        <end position="138"/>
    </location>
</feature>
<keyword evidence="4 8" id="KW-0812">Transmembrane</keyword>
<dbReference type="SUPFAM" id="SSF103473">
    <property type="entry name" value="MFS general substrate transporter"/>
    <property type="match status" value="1"/>
</dbReference>
<evidence type="ECO:0000256" key="7">
    <source>
        <dbReference type="RuleBase" id="RU003346"/>
    </source>
</evidence>
<feature type="transmembrane region" description="Helical" evidence="8">
    <location>
        <begin position="429"/>
        <end position="447"/>
    </location>
</feature>
<dbReference type="GO" id="GO:0016020">
    <property type="term" value="C:membrane"/>
    <property type="evidence" value="ECO:0007669"/>
    <property type="project" value="UniProtKB-SubCell"/>
</dbReference>
<dbReference type="InterPro" id="IPR003663">
    <property type="entry name" value="Sugar/inositol_transpt"/>
</dbReference>
<keyword evidence="3 7" id="KW-0813">Transport</keyword>
<feature type="transmembrane region" description="Helical" evidence="8">
    <location>
        <begin position="468"/>
        <end position="485"/>
    </location>
</feature>
<gene>
    <name evidence="10" type="ORF">CANTEDRAFT_109956</name>
</gene>
<evidence type="ECO:0000256" key="5">
    <source>
        <dbReference type="ARBA" id="ARBA00022989"/>
    </source>
</evidence>
<dbReference type="eggNOG" id="KOG0254">
    <property type="taxonomic scope" value="Eukaryota"/>
</dbReference>
<evidence type="ECO:0000313" key="11">
    <source>
        <dbReference type="Proteomes" id="UP000000707"/>
    </source>
</evidence>
<reference evidence="10 11" key="1">
    <citation type="journal article" date="2011" name="Proc. Natl. Acad. Sci. U.S.A.">
        <title>Comparative genomics of xylose-fermenting fungi for enhanced biofuel production.</title>
        <authorList>
            <person name="Wohlbach D.J."/>
            <person name="Kuo A."/>
            <person name="Sato T.K."/>
            <person name="Potts K.M."/>
            <person name="Salamov A.A."/>
            <person name="LaButti K.M."/>
            <person name="Sun H."/>
            <person name="Clum A."/>
            <person name="Pangilinan J.L."/>
            <person name="Lindquist E.A."/>
            <person name="Lucas S."/>
            <person name="Lapidus A."/>
            <person name="Jin M."/>
            <person name="Gunawan C."/>
            <person name="Balan V."/>
            <person name="Dale B.E."/>
            <person name="Jeffries T.W."/>
            <person name="Zinkel R."/>
            <person name="Barry K.W."/>
            <person name="Grigoriev I.V."/>
            <person name="Gasch A.P."/>
        </authorList>
    </citation>
    <scope>NUCLEOTIDE SEQUENCE [LARGE SCALE GENOMIC DNA]</scope>
    <source>
        <strain evidence="10">ATCC 10573</strain>
        <strain evidence="11">ATCC 10573 / BCRC 21748 / CBS 615 / JCM 9827 / NBRC 10315 / NRRL Y-1498 / VKM Y-70</strain>
    </source>
</reference>
<evidence type="ECO:0000256" key="3">
    <source>
        <dbReference type="ARBA" id="ARBA00022448"/>
    </source>
</evidence>
<dbReference type="AlphaFoldDB" id="G3BEA7"/>
<dbReference type="EMBL" id="GL996528">
    <property type="protein sequence ID" value="EGV61338.1"/>
    <property type="molecule type" value="Genomic_DNA"/>
</dbReference>
<dbReference type="EMBL" id="GL996528">
    <property type="protein sequence ID" value="EGV61337.1"/>
    <property type="molecule type" value="Genomic_DNA"/>
</dbReference>
<evidence type="ECO:0000259" key="9">
    <source>
        <dbReference type="PROSITE" id="PS50850"/>
    </source>
</evidence>
<name>G3BEA7_CANTC</name>
<feature type="domain" description="Major facilitator superfamily (MFS) profile" evidence="9">
    <location>
        <begin position="69"/>
        <end position="519"/>
    </location>
</feature>
<comment type="subcellular location">
    <subcellularLocation>
        <location evidence="1">Membrane</location>
        <topology evidence="1">Multi-pass membrane protein</topology>
    </subcellularLocation>
</comment>
<dbReference type="FunFam" id="1.20.1250.20:FF:000078">
    <property type="entry name" value="MFS maltose transporter, putative"/>
    <property type="match status" value="1"/>
</dbReference>
<dbReference type="Proteomes" id="UP000000707">
    <property type="component" value="Unassembled WGS sequence"/>
</dbReference>